<sequence>MDYHNTYSELYLRHCQDLEALAIKEILKGKKDELSYETTLQNIYELFRSLKNDCESEIKKNNLEEAQQNFYKFTTLYNPKSALEKTINISLFDCFKENSNSNITYTDFLNTLAKYWAADYIKSQVYNSRVFNEDILYDSDLKNFTLKLKVSPIENLSEYQNNLKNKHNIGHDLDITDESFIEVIKWKKLISQFSHREKLILISIYIKIQKTVQRPELLKLIMITNGIFNLSILNGTYKNEKFYKMISQGVDYYQENQIEIIADLLIKLKPFEMEKISKALLRNQQLLKMRLK</sequence>
<accession>A0ABT8RTW8</accession>
<reference evidence="1" key="2">
    <citation type="submission" date="2023-06" db="EMBL/GenBank/DDBJ databases">
        <authorList>
            <person name="Lucena T."/>
            <person name="Sun Q."/>
        </authorList>
    </citation>
    <scope>NUCLEOTIDE SEQUENCE</scope>
    <source>
        <strain evidence="1">CECT 8869</strain>
    </source>
</reference>
<dbReference type="RefSeq" id="WP_304437061.1">
    <property type="nucleotide sequence ID" value="NZ_JAUKUC010000001.1"/>
</dbReference>
<evidence type="ECO:0000313" key="1">
    <source>
        <dbReference type="EMBL" id="MDO1514354.1"/>
    </source>
</evidence>
<dbReference type="Proteomes" id="UP001168579">
    <property type="component" value="Unassembled WGS sequence"/>
</dbReference>
<evidence type="ECO:0000313" key="2">
    <source>
        <dbReference type="Proteomes" id="UP001168579"/>
    </source>
</evidence>
<organism evidence="1 2">
    <name type="scientific">Maribacter confluentis</name>
    <dbReference type="NCBI Taxonomy" id="1656093"/>
    <lineage>
        <taxon>Bacteria</taxon>
        <taxon>Pseudomonadati</taxon>
        <taxon>Bacteroidota</taxon>
        <taxon>Flavobacteriia</taxon>
        <taxon>Flavobacteriales</taxon>
        <taxon>Flavobacteriaceae</taxon>
        <taxon>Maribacter</taxon>
    </lineage>
</organism>
<name>A0ABT8RTW8_9FLAO</name>
<keyword evidence="2" id="KW-1185">Reference proteome</keyword>
<gene>
    <name evidence="1" type="ORF">Q2T41_16995</name>
</gene>
<reference evidence="1" key="1">
    <citation type="journal article" date="2014" name="Int. J. Syst. Evol. Microbiol.">
        <title>Complete genome of a new Firmicutes species belonging to the dominant human colonic microbiota ('Ruminococcus bicirculans') reveals two chromosomes and a selective capacity to utilize plant glucans.</title>
        <authorList>
            <consortium name="NISC Comparative Sequencing Program"/>
            <person name="Wegmann U."/>
            <person name="Louis P."/>
            <person name="Goesmann A."/>
            <person name="Henrissat B."/>
            <person name="Duncan S.H."/>
            <person name="Flint H.J."/>
        </authorList>
    </citation>
    <scope>NUCLEOTIDE SEQUENCE</scope>
    <source>
        <strain evidence="1">CECT 8869</strain>
    </source>
</reference>
<proteinExistence type="predicted"/>
<dbReference type="EMBL" id="JAUKUC010000001">
    <property type="protein sequence ID" value="MDO1514354.1"/>
    <property type="molecule type" value="Genomic_DNA"/>
</dbReference>
<comment type="caution">
    <text evidence="1">The sequence shown here is derived from an EMBL/GenBank/DDBJ whole genome shotgun (WGS) entry which is preliminary data.</text>
</comment>
<protein>
    <submittedName>
        <fullName evidence="1">Uncharacterized protein</fullName>
    </submittedName>
</protein>